<proteinExistence type="predicted"/>
<name>A0ACC3D562_9PEZI</name>
<reference evidence="1" key="1">
    <citation type="submission" date="2024-09" db="EMBL/GenBank/DDBJ databases">
        <title>Black Yeasts Isolated from many extreme environments.</title>
        <authorList>
            <person name="Coleine C."/>
            <person name="Stajich J.E."/>
            <person name="Selbmann L."/>
        </authorList>
    </citation>
    <scope>NUCLEOTIDE SEQUENCE</scope>
    <source>
        <strain evidence="1">CCFEE 5737</strain>
    </source>
</reference>
<feature type="non-terminal residue" evidence="1">
    <location>
        <position position="1204"/>
    </location>
</feature>
<keyword evidence="2" id="KW-1185">Reference proteome</keyword>
<evidence type="ECO:0000313" key="2">
    <source>
        <dbReference type="Proteomes" id="UP001186974"/>
    </source>
</evidence>
<sequence>MASQTDKSAGDSTANGKVTPAKVESSANPTLDIQKLHALPSEQQDLYLLTYTSDLLRLVKGLDGDGASAHQIYVKREVFKIINLSSPAPTRVIRNNIGRCLAGIFARGDRKLLYESINELLALLSGNKVDMFIRARHTAVHCLGTVFEAAGDSAVSLSTLAIGTLIKHLKLVSAQAGFRASIFRAIGRIVKGVGRSVDESAVRDALKAARSANGGDKSLLVQAAACECAEMLIRYTNYFDNSSDFDKLSSAVWKSMDSSSPRVRHAAAACLAAVLVKAYSEVPREDAPPKMKKPKRVPTKTQMDGDDDIPTRPESPAPSRPATQLAFGMTDLLRVLSNQYFKSSLGNRARAGIAVCYTKIFRELGEQVVESKYGEIATHFLNDILSFPAISLNRYRLLITRKFVRIVLENVIGRELLGESGQINAAKFLLNEVVKDYPQAVKERPEPSKQALTAALSALSSLLKSLGLAANIIAETCREGLLQVLQHPSYTVQVHASACFRSFVIACPQQLLPSITICMNSVNRELNQLAGPRQSSRRCVGYANGLSALLSTSSYQPMYGSVEVYSRILSQATTLLKSSGSQDLKISSTQIQVAWILLGGLMTLGPNFVKIHLSQLLLLWKNALPKPLNKDHMVQRNLLELSFLAHVRETALGAVLAFLEFNSRLLTTDVIKRLAAMLQNTTLFINSLPGKKTTEDANQRLSASLQLQDYDIMVRRRVLQCYTKLVIDSSAASTDNRERREALMQSNLLPLAISAFADPDSYAIGTSSISAQIASSAGTFESIWDVGDNCGYGITGNVVGFDVKPCPGESSEGEGRSWITRGGIEGLIDQTVLSPVSQAREHDSVSLYVMPLDTPDIPPDPPSTQVVNAAIDLFAISLPSQPPQVQESVLEQLFSFLSSKILERDPARKAAMTVNIATALLGALKVAAKETSLPAGDMKGSAVEKAIQELLHSFVLSPDSYVRNIAAEALGRLCSSSGTSFTAAEVNFLVDQIVANREPNARAGCALALGCLHSQLGGMAAGFHLKNILGILMSLANDPHPTVHFWAMDSLRQVADSAGLTFSGFVSSTLGMLAQLYVSPTHNEETDSLASSNLEMDLPTPAVMTRCIDSVINVLGPDLQDMTKARSLIMTLINQFQTEDDTLVLIETLRCNEHLSLYAPGHMDFAEYVKRLQAALDSESTQLRSMAVEGIQNLMRRSPEEIIN</sequence>
<protein>
    <submittedName>
        <fullName evidence="1">Uncharacterized protein</fullName>
    </submittedName>
</protein>
<comment type="caution">
    <text evidence="1">The sequence shown here is derived from an EMBL/GenBank/DDBJ whole genome shotgun (WGS) entry which is preliminary data.</text>
</comment>
<dbReference type="EMBL" id="JAWDJW010007489">
    <property type="protein sequence ID" value="KAK3062060.1"/>
    <property type="molecule type" value="Genomic_DNA"/>
</dbReference>
<organism evidence="1 2">
    <name type="scientific">Coniosporium uncinatum</name>
    <dbReference type="NCBI Taxonomy" id="93489"/>
    <lineage>
        <taxon>Eukaryota</taxon>
        <taxon>Fungi</taxon>
        <taxon>Dikarya</taxon>
        <taxon>Ascomycota</taxon>
        <taxon>Pezizomycotina</taxon>
        <taxon>Dothideomycetes</taxon>
        <taxon>Dothideomycetes incertae sedis</taxon>
        <taxon>Coniosporium</taxon>
    </lineage>
</organism>
<dbReference type="Proteomes" id="UP001186974">
    <property type="component" value="Unassembled WGS sequence"/>
</dbReference>
<gene>
    <name evidence="1" type="ORF">LTS18_004910</name>
</gene>
<accession>A0ACC3D562</accession>
<evidence type="ECO:0000313" key="1">
    <source>
        <dbReference type="EMBL" id="KAK3062060.1"/>
    </source>
</evidence>